<dbReference type="PANTHER" id="PTHR46836:SF7">
    <property type="entry name" value="PHOSPHATIDYLINOSITOL N-ACETYGLUCOSAMINLYTRANSFERASE SUBUNIT P-LIKE PROTEIN"/>
    <property type="match status" value="1"/>
</dbReference>
<name>A0AA88DLT2_FICCA</name>
<proteinExistence type="predicted"/>
<dbReference type="PANTHER" id="PTHR46836">
    <property type="entry name" value="AFADIN"/>
    <property type="match status" value="1"/>
</dbReference>
<dbReference type="InterPro" id="IPR025486">
    <property type="entry name" value="DUF4378"/>
</dbReference>
<dbReference type="Pfam" id="PF14309">
    <property type="entry name" value="DUF4378"/>
    <property type="match status" value="1"/>
</dbReference>
<evidence type="ECO:0000313" key="5">
    <source>
        <dbReference type="Proteomes" id="UP001187192"/>
    </source>
</evidence>
<evidence type="ECO:0000313" key="4">
    <source>
        <dbReference type="EMBL" id="GMN57329.1"/>
    </source>
</evidence>
<feature type="domain" description="DUF4378" evidence="2">
    <location>
        <begin position="685"/>
        <end position="842"/>
    </location>
</feature>
<dbReference type="InterPro" id="IPR032795">
    <property type="entry name" value="DUF3741-assoc"/>
</dbReference>
<organism evidence="4 5">
    <name type="scientific">Ficus carica</name>
    <name type="common">Common fig</name>
    <dbReference type="NCBI Taxonomy" id="3494"/>
    <lineage>
        <taxon>Eukaryota</taxon>
        <taxon>Viridiplantae</taxon>
        <taxon>Streptophyta</taxon>
        <taxon>Embryophyta</taxon>
        <taxon>Tracheophyta</taxon>
        <taxon>Spermatophyta</taxon>
        <taxon>Magnoliopsida</taxon>
        <taxon>eudicotyledons</taxon>
        <taxon>Gunneridae</taxon>
        <taxon>Pentapetalae</taxon>
        <taxon>rosids</taxon>
        <taxon>fabids</taxon>
        <taxon>Rosales</taxon>
        <taxon>Moraceae</taxon>
        <taxon>Ficeae</taxon>
        <taxon>Ficus</taxon>
    </lineage>
</organism>
<evidence type="ECO:0000256" key="1">
    <source>
        <dbReference type="SAM" id="MobiDB-lite"/>
    </source>
</evidence>
<comment type="caution">
    <text evidence="4">The sequence shown here is derived from an EMBL/GenBank/DDBJ whole genome shotgun (WGS) entry which is preliminary data.</text>
</comment>
<evidence type="ECO:0008006" key="6">
    <source>
        <dbReference type="Google" id="ProtNLM"/>
    </source>
</evidence>
<dbReference type="AlphaFoldDB" id="A0AA88DLT2"/>
<dbReference type="EMBL" id="BTGU01000069">
    <property type="protein sequence ID" value="GMN57329.1"/>
    <property type="molecule type" value="Genomic_DNA"/>
</dbReference>
<evidence type="ECO:0000259" key="2">
    <source>
        <dbReference type="Pfam" id="PF14309"/>
    </source>
</evidence>
<gene>
    <name evidence="4" type="ORF">TIFTF001_026434</name>
</gene>
<dbReference type="Pfam" id="PF14383">
    <property type="entry name" value="VARLMGL"/>
    <property type="match status" value="1"/>
</dbReference>
<feature type="compositionally biased region" description="Basic and acidic residues" evidence="1">
    <location>
        <begin position="239"/>
        <end position="252"/>
    </location>
</feature>
<reference evidence="4" key="1">
    <citation type="submission" date="2023-07" db="EMBL/GenBank/DDBJ databases">
        <title>draft genome sequence of fig (Ficus carica).</title>
        <authorList>
            <person name="Takahashi T."/>
            <person name="Nishimura K."/>
        </authorList>
    </citation>
    <scope>NUCLEOTIDE SEQUENCE</scope>
</reference>
<dbReference type="Proteomes" id="UP001187192">
    <property type="component" value="Unassembled WGS sequence"/>
</dbReference>
<accession>A0AA88DLT2</accession>
<protein>
    <recommendedName>
        <fullName evidence="6">DUF4378 domain-containing protein</fullName>
    </recommendedName>
</protein>
<evidence type="ECO:0000259" key="3">
    <source>
        <dbReference type="Pfam" id="PF14383"/>
    </source>
</evidence>
<dbReference type="Gramene" id="FCD_00011545-RA">
    <property type="protein sequence ID" value="FCD_00011545-RA:cds"/>
    <property type="gene ID" value="FCD_00011545"/>
</dbReference>
<feature type="region of interest" description="Disordered" evidence="1">
    <location>
        <begin position="227"/>
        <end position="253"/>
    </location>
</feature>
<keyword evidence="5" id="KW-1185">Reference proteome</keyword>
<feature type="domain" description="DUF3741" evidence="3">
    <location>
        <begin position="7"/>
        <end position="25"/>
    </location>
</feature>
<sequence>MESKQSPPSVIARLMGLDEVPPPQVPFQKPQRVLSENYLRRVASIGVGKNHSFRTTLEEKKQIKDVCQVVKTFNGDERVESSAEKGKPNLGLLVNKKPRISKEFQGSLELVDSRNGSFQRCIPNKNPLLSKPIIPRLQASLPLTNGNGTSIRRNVDAYRKSKSTKPELGYLRPHRRFENRTVTGSHGEEFGLGFDAFARSQSVTQDEARSPDTRIVVLKPMPIKSQNCGRYVSSPSSKEGSHSGDGRWEKFSGAENGRVRVKVKEKNNLASGVESIRQKSTASREILEGLSRRTWWRKTSVSTNISSLGFRGDETFAMKSPLLMPPSSCSSDSRKRYQSTFSVNKSLASAAKTHLAGRCSMTERFKEVGLPSKGSTLDELFAMQDYDSRPRNHKPGSRRHGLKDLDLSKFSKKQSKYEAFRGKWYSRSEESVDWVRRKLRKHNSEPGSSETKELKSLLFLDLDGSPSDCSISCSDIKDEKTLQDTWVRKDNTKNKPDDCKLYEQNLMLPKPPTRSASSVNMVADSETMVVAYPSGKSENEQMGPMTCTLSEEDDDSSSHATDTSFQQVTSIGFPEESSGFSQCSGTELDSLVSLEEAYQPSPISVLELPFSEENLNSAEFLGRFKDDIGDLRRYLELLKSEASETCSEGPGMAVSSDDESELVSAGDLKENDVNTKIFRVEESRDFSYLVDVLAEASLHGRNVEEFTTWHSPDCPISLSVFEALEKKYGDQMSWKRTERRLLFDSINEGLTEIILPCMGVPSWEKSVSRRFKSVSRRFSAVCGEEMIEEDLWRLLVSREKECGTSSAETMLASEFGRLDLGDEIDAICTEIEGLLFDELSAEFF</sequence>